<evidence type="ECO:0000313" key="2">
    <source>
        <dbReference type="Proteomes" id="UP000238479"/>
    </source>
</evidence>
<dbReference type="Proteomes" id="UP000238479">
    <property type="component" value="Chromosome 2"/>
</dbReference>
<protein>
    <submittedName>
        <fullName evidence="1">Uncharacterized protein</fullName>
    </submittedName>
</protein>
<proteinExistence type="predicted"/>
<accession>A0A2P6RPB2</accession>
<dbReference type="Gramene" id="PRQ48279">
    <property type="protein sequence ID" value="PRQ48279"/>
    <property type="gene ID" value="RchiOBHm_Chr2g0108931"/>
</dbReference>
<sequence length="89" mass="9860">MYLEAFITNLEYPPGVVLVPMGSRTRKPFHTTNLVVFAPKNVPNDSGKNGFIACGDALIVDPGCQSKFHEEVCLREETLVKELVVQILL</sequence>
<dbReference type="STRING" id="74649.A0A2P6RPB2"/>
<keyword evidence="2" id="KW-1185">Reference proteome</keyword>
<dbReference type="AlphaFoldDB" id="A0A2P6RPB2"/>
<evidence type="ECO:0000313" key="1">
    <source>
        <dbReference type="EMBL" id="PRQ48279.1"/>
    </source>
</evidence>
<organism evidence="1 2">
    <name type="scientific">Rosa chinensis</name>
    <name type="common">China rose</name>
    <dbReference type="NCBI Taxonomy" id="74649"/>
    <lineage>
        <taxon>Eukaryota</taxon>
        <taxon>Viridiplantae</taxon>
        <taxon>Streptophyta</taxon>
        <taxon>Embryophyta</taxon>
        <taxon>Tracheophyta</taxon>
        <taxon>Spermatophyta</taxon>
        <taxon>Magnoliopsida</taxon>
        <taxon>eudicotyledons</taxon>
        <taxon>Gunneridae</taxon>
        <taxon>Pentapetalae</taxon>
        <taxon>rosids</taxon>
        <taxon>fabids</taxon>
        <taxon>Rosales</taxon>
        <taxon>Rosaceae</taxon>
        <taxon>Rosoideae</taxon>
        <taxon>Rosoideae incertae sedis</taxon>
        <taxon>Rosa</taxon>
    </lineage>
</organism>
<dbReference type="EMBL" id="PDCK01000040">
    <property type="protein sequence ID" value="PRQ48279.1"/>
    <property type="molecule type" value="Genomic_DNA"/>
</dbReference>
<dbReference type="OMA" id="HEEVCLR"/>
<reference evidence="1 2" key="1">
    <citation type="journal article" date="2018" name="Nat. Genet.">
        <title>The Rosa genome provides new insights in the design of modern roses.</title>
        <authorList>
            <person name="Bendahmane M."/>
        </authorList>
    </citation>
    <scope>NUCLEOTIDE SEQUENCE [LARGE SCALE GENOMIC DNA]</scope>
    <source>
        <strain evidence="2">cv. Old Blush</strain>
    </source>
</reference>
<comment type="caution">
    <text evidence="1">The sequence shown here is derived from an EMBL/GenBank/DDBJ whole genome shotgun (WGS) entry which is preliminary data.</text>
</comment>
<name>A0A2P6RPB2_ROSCH</name>
<gene>
    <name evidence="1" type="ORF">RchiOBHm_Chr2g0108931</name>
</gene>